<feature type="region of interest" description="G5" evidence="9">
    <location>
        <begin position="151"/>
        <end position="153"/>
    </location>
</feature>
<dbReference type="PROSITE" id="PS50823">
    <property type="entry name" value="KH_TYPE_2"/>
    <property type="match status" value="1"/>
</dbReference>
<feature type="region of interest" description="G2" evidence="9">
    <location>
        <begin position="39"/>
        <end position="43"/>
    </location>
</feature>
<evidence type="ECO:0000256" key="3">
    <source>
        <dbReference type="ARBA" id="ARBA00022517"/>
    </source>
</evidence>
<evidence type="ECO:0000256" key="8">
    <source>
        <dbReference type="HAMAP-Rule" id="MF_00367"/>
    </source>
</evidence>
<dbReference type="PANTHER" id="PTHR42698:SF1">
    <property type="entry name" value="GTPASE ERA, MITOCHONDRIAL"/>
    <property type="match status" value="1"/>
</dbReference>
<proteinExistence type="inferred from homology"/>
<keyword evidence="3 8" id="KW-0690">Ribosome biogenesis</keyword>
<dbReference type="NCBIfam" id="TIGR00231">
    <property type="entry name" value="small_GTP"/>
    <property type="match status" value="1"/>
</dbReference>
<dbReference type="Gene3D" id="3.30.300.20">
    <property type="match status" value="1"/>
</dbReference>
<feature type="region of interest" description="G1" evidence="9">
    <location>
        <begin position="13"/>
        <end position="20"/>
    </location>
</feature>
<feature type="binding site" evidence="8">
    <location>
        <begin position="60"/>
        <end position="64"/>
    </location>
    <ligand>
        <name>GTP</name>
        <dbReference type="ChEBI" id="CHEBI:37565"/>
    </ligand>
</feature>
<dbReference type="InterPro" id="IPR009019">
    <property type="entry name" value="KH_sf_prok-type"/>
</dbReference>
<keyword evidence="5 8" id="KW-0694">RNA-binding</keyword>
<dbReference type="GO" id="GO:0005525">
    <property type="term" value="F:GTP binding"/>
    <property type="evidence" value="ECO:0007669"/>
    <property type="project" value="UniProtKB-UniRule"/>
</dbReference>
<accession>A0A926D3P1</accession>
<keyword evidence="8" id="KW-1003">Cell membrane</keyword>
<comment type="similarity">
    <text evidence="1 8 9 10">Belongs to the TRAFAC class TrmE-Era-EngA-EngB-Septin-like GTPase superfamily. Era GTPase family.</text>
</comment>
<dbReference type="CDD" id="cd22534">
    <property type="entry name" value="KH-II_Era"/>
    <property type="match status" value="1"/>
</dbReference>
<dbReference type="NCBIfam" id="TIGR00436">
    <property type="entry name" value="era"/>
    <property type="match status" value="1"/>
</dbReference>
<feature type="binding site" evidence="8">
    <location>
        <begin position="13"/>
        <end position="20"/>
    </location>
    <ligand>
        <name>GTP</name>
        <dbReference type="ChEBI" id="CHEBI:37565"/>
    </ligand>
</feature>
<dbReference type="GO" id="GO:0043024">
    <property type="term" value="F:ribosomal small subunit binding"/>
    <property type="evidence" value="ECO:0007669"/>
    <property type="project" value="TreeGrafter"/>
</dbReference>
<dbReference type="InterPro" id="IPR006073">
    <property type="entry name" value="GTP-bd"/>
</dbReference>
<reference evidence="13" key="1">
    <citation type="submission" date="2020-08" db="EMBL/GenBank/DDBJ databases">
        <title>Genome public.</title>
        <authorList>
            <person name="Liu C."/>
            <person name="Sun Q."/>
        </authorList>
    </citation>
    <scope>NUCLEOTIDE SEQUENCE</scope>
    <source>
        <strain evidence="13">NSJ-53</strain>
    </source>
</reference>
<evidence type="ECO:0000256" key="7">
    <source>
        <dbReference type="ARBA" id="ARBA00023136"/>
    </source>
</evidence>
<evidence type="ECO:0000256" key="6">
    <source>
        <dbReference type="ARBA" id="ARBA00023134"/>
    </source>
</evidence>
<dbReference type="Proteomes" id="UP000623172">
    <property type="component" value="Unassembled WGS sequence"/>
</dbReference>
<dbReference type="FunFam" id="3.30.300.20:FF:000003">
    <property type="entry name" value="GTPase Era"/>
    <property type="match status" value="1"/>
</dbReference>
<comment type="function">
    <text evidence="8">An essential GTPase that binds both GDP and GTP, with rapid nucleotide exchange. Plays a role in 16S rRNA processing and 30S ribosomal subunit biogenesis and possibly also in cell cycle regulation and energy metabolism.</text>
</comment>
<evidence type="ECO:0000313" key="14">
    <source>
        <dbReference type="Proteomes" id="UP000623172"/>
    </source>
</evidence>
<evidence type="ECO:0000259" key="12">
    <source>
        <dbReference type="PROSITE" id="PS51713"/>
    </source>
</evidence>
<feature type="domain" description="Era-type G" evidence="12">
    <location>
        <begin position="5"/>
        <end position="172"/>
    </location>
</feature>
<evidence type="ECO:0000256" key="4">
    <source>
        <dbReference type="ARBA" id="ARBA00022741"/>
    </source>
</evidence>
<dbReference type="GO" id="GO:0003924">
    <property type="term" value="F:GTPase activity"/>
    <property type="evidence" value="ECO:0007669"/>
    <property type="project" value="UniProtKB-UniRule"/>
</dbReference>
<dbReference type="SUPFAM" id="SSF54814">
    <property type="entry name" value="Prokaryotic type KH domain (KH-domain type II)"/>
    <property type="match status" value="1"/>
</dbReference>
<dbReference type="SUPFAM" id="SSF52540">
    <property type="entry name" value="P-loop containing nucleoside triphosphate hydrolases"/>
    <property type="match status" value="1"/>
</dbReference>
<dbReference type="Pfam" id="PF07650">
    <property type="entry name" value="KH_2"/>
    <property type="match status" value="1"/>
</dbReference>
<dbReference type="PRINTS" id="PR00326">
    <property type="entry name" value="GTP1OBG"/>
</dbReference>
<dbReference type="CDD" id="cd04163">
    <property type="entry name" value="Era"/>
    <property type="match status" value="1"/>
</dbReference>
<evidence type="ECO:0000256" key="5">
    <source>
        <dbReference type="ARBA" id="ARBA00022884"/>
    </source>
</evidence>
<feature type="region of interest" description="G3" evidence="9">
    <location>
        <begin position="60"/>
        <end position="63"/>
    </location>
</feature>
<dbReference type="FunFam" id="3.40.50.300:FF:000094">
    <property type="entry name" value="GTPase Era"/>
    <property type="match status" value="1"/>
</dbReference>
<dbReference type="InterPro" id="IPR005225">
    <property type="entry name" value="Small_GTP-bd"/>
</dbReference>
<comment type="subunit">
    <text evidence="8">Monomer.</text>
</comment>
<evidence type="ECO:0000256" key="9">
    <source>
        <dbReference type="PROSITE-ProRule" id="PRU01050"/>
    </source>
</evidence>
<dbReference type="Pfam" id="PF01926">
    <property type="entry name" value="MMR_HSR1"/>
    <property type="match status" value="1"/>
</dbReference>
<dbReference type="PANTHER" id="PTHR42698">
    <property type="entry name" value="GTPASE ERA"/>
    <property type="match status" value="1"/>
</dbReference>
<keyword evidence="8" id="KW-0963">Cytoplasm</keyword>
<comment type="caution">
    <text evidence="13">The sequence shown here is derived from an EMBL/GenBank/DDBJ whole genome shotgun (WGS) entry which is preliminary data.</text>
</comment>
<evidence type="ECO:0000256" key="1">
    <source>
        <dbReference type="ARBA" id="ARBA00007921"/>
    </source>
</evidence>
<dbReference type="RefSeq" id="WP_249314987.1">
    <property type="nucleotide sequence ID" value="NZ_JACRSR010000001.1"/>
</dbReference>
<evidence type="ECO:0000256" key="10">
    <source>
        <dbReference type="RuleBase" id="RU003761"/>
    </source>
</evidence>
<dbReference type="GO" id="GO:0000028">
    <property type="term" value="P:ribosomal small subunit assembly"/>
    <property type="evidence" value="ECO:0007669"/>
    <property type="project" value="TreeGrafter"/>
</dbReference>
<keyword evidence="6 8" id="KW-0342">GTP-binding</keyword>
<organism evidence="13 14">
    <name type="scientific">Gehongia tenuis</name>
    <dbReference type="NCBI Taxonomy" id="2763655"/>
    <lineage>
        <taxon>Bacteria</taxon>
        <taxon>Bacillati</taxon>
        <taxon>Bacillota</taxon>
        <taxon>Clostridia</taxon>
        <taxon>Christensenellales</taxon>
        <taxon>Christensenellaceae</taxon>
        <taxon>Gehongia</taxon>
    </lineage>
</organism>
<evidence type="ECO:0000313" key="13">
    <source>
        <dbReference type="EMBL" id="MBC8530917.1"/>
    </source>
</evidence>
<dbReference type="GO" id="GO:0005829">
    <property type="term" value="C:cytosol"/>
    <property type="evidence" value="ECO:0007669"/>
    <property type="project" value="TreeGrafter"/>
</dbReference>
<dbReference type="InterPro" id="IPR030388">
    <property type="entry name" value="G_ERA_dom"/>
</dbReference>
<keyword evidence="4 8" id="KW-0547">Nucleotide-binding</keyword>
<keyword evidence="7 8" id="KW-0472">Membrane</keyword>
<dbReference type="EMBL" id="JACRSR010000001">
    <property type="protein sequence ID" value="MBC8530917.1"/>
    <property type="molecule type" value="Genomic_DNA"/>
</dbReference>
<dbReference type="AlphaFoldDB" id="A0A926D3P1"/>
<feature type="region of interest" description="G4" evidence="9">
    <location>
        <begin position="122"/>
        <end position="125"/>
    </location>
</feature>
<gene>
    <name evidence="8 13" type="primary">era</name>
    <name evidence="13" type="ORF">H8696_03550</name>
</gene>
<dbReference type="InterPro" id="IPR005662">
    <property type="entry name" value="GTPase_Era-like"/>
</dbReference>
<keyword evidence="8" id="KW-0699">rRNA-binding</keyword>
<feature type="binding site" evidence="8">
    <location>
        <begin position="122"/>
        <end position="125"/>
    </location>
    <ligand>
        <name>GTP</name>
        <dbReference type="ChEBI" id="CHEBI:37565"/>
    </ligand>
</feature>
<dbReference type="PROSITE" id="PS51713">
    <property type="entry name" value="G_ERA"/>
    <property type="match status" value="1"/>
</dbReference>
<keyword evidence="14" id="KW-1185">Reference proteome</keyword>
<dbReference type="InterPro" id="IPR027417">
    <property type="entry name" value="P-loop_NTPase"/>
</dbReference>
<evidence type="ECO:0000256" key="2">
    <source>
        <dbReference type="ARBA" id="ARBA00020484"/>
    </source>
</evidence>
<dbReference type="InterPro" id="IPR015946">
    <property type="entry name" value="KH_dom-like_a/b"/>
</dbReference>
<name>A0A926D3P1_9FIRM</name>
<evidence type="ECO:0000259" key="11">
    <source>
        <dbReference type="PROSITE" id="PS50823"/>
    </source>
</evidence>
<dbReference type="Gene3D" id="3.40.50.300">
    <property type="entry name" value="P-loop containing nucleotide triphosphate hydrolases"/>
    <property type="match status" value="1"/>
</dbReference>
<dbReference type="NCBIfam" id="NF000908">
    <property type="entry name" value="PRK00089.1"/>
    <property type="match status" value="1"/>
</dbReference>
<dbReference type="HAMAP" id="MF_00367">
    <property type="entry name" value="GTPase_Era"/>
    <property type="match status" value="1"/>
</dbReference>
<dbReference type="GO" id="GO:0070181">
    <property type="term" value="F:small ribosomal subunit rRNA binding"/>
    <property type="evidence" value="ECO:0007669"/>
    <property type="project" value="UniProtKB-UniRule"/>
</dbReference>
<feature type="domain" description="KH type-2" evidence="11">
    <location>
        <begin position="203"/>
        <end position="281"/>
    </location>
</feature>
<dbReference type="GO" id="GO:0005886">
    <property type="term" value="C:plasma membrane"/>
    <property type="evidence" value="ECO:0007669"/>
    <property type="project" value="UniProtKB-SubCell"/>
</dbReference>
<dbReference type="InterPro" id="IPR004044">
    <property type="entry name" value="KH_dom_type_2"/>
</dbReference>
<sequence>MKNFRSGFVAILGRPNVGKSTLMNAMIGDKVAIVSPKPQTTRNRLMGVLTKPGFQIVFLDTPGIHRPKNKLGNYMVKSAEDAAKDVDAILVVVDAKSGVGPNDRIIYQNAAARRVPVVVAVNKSDVCSEEELLKALSAFSDAPEQVEILPTSGKTGKGLEELVDLLEGYLPEGPHYFPEDMITDQPEQAVVAELIREKALMLLEEEVPHGIGVEILSFKKRENQDLVDIQATLYCERESHKRIVIGKNGAMLKKIGSMARPDIERVLGNRVYLELWVKVKEDWRNKMSVLRTLGYE</sequence>
<comment type="subcellular location">
    <subcellularLocation>
        <location evidence="8">Cytoplasm</location>
    </subcellularLocation>
    <subcellularLocation>
        <location evidence="8">Cell membrane</location>
        <topology evidence="8">Peripheral membrane protein</topology>
    </subcellularLocation>
</comment>
<protein>
    <recommendedName>
        <fullName evidence="2 8">GTPase Era</fullName>
    </recommendedName>
</protein>